<dbReference type="EMBL" id="PKPP01000507">
    <property type="protein sequence ID" value="PWA91936.1"/>
    <property type="molecule type" value="Genomic_DNA"/>
</dbReference>
<feature type="domain" description="Phytocyanin" evidence="14">
    <location>
        <begin position="26"/>
        <end position="126"/>
    </location>
</feature>
<keyword evidence="2" id="KW-0813">Transport</keyword>
<keyword evidence="9 12" id="KW-0472">Membrane</keyword>
<keyword evidence="11" id="KW-0325">Glycoprotein</keyword>
<keyword evidence="4" id="KW-0479">Metal-binding</keyword>
<gene>
    <name evidence="15" type="ORF">CTI12_AA085380</name>
</gene>
<evidence type="ECO:0000256" key="8">
    <source>
        <dbReference type="ARBA" id="ARBA00023008"/>
    </source>
</evidence>
<dbReference type="InterPro" id="IPR039391">
    <property type="entry name" value="Phytocyanin-like"/>
</dbReference>
<evidence type="ECO:0000256" key="6">
    <source>
        <dbReference type="ARBA" id="ARBA00022982"/>
    </source>
</evidence>
<keyword evidence="16" id="KW-1185">Reference proteome</keyword>
<dbReference type="SUPFAM" id="SSF49503">
    <property type="entry name" value="Cupredoxins"/>
    <property type="match status" value="1"/>
</dbReference>
<evidence type="ECO:0000313" key="15">
    <source>
        <dbReference type="EMBL" id="PWA91936.1"/>
    </source>
</evidence>
<dbReference type="InterPro" id="IPR008972">
    <property type="entry name" value="Cupredoxin"/>
</dbReference>
<evidence type="ECO:0000256" key="4">
    <source>
        <dbReference type="ARBA" id="ARBA00022723"/>
    </source>
</evidence>
<proteinExistence type="predicted"/>
<evidence type="ECO:0000313" key="16">
    <source>
        <dbReference type="Proteomes" id="UP000245207"/>
    </source>
</evidence>
<evidence type="ECO:0000256" key="1">
    <source>
        <dbReference type="ARBA" id="ARBA00004479"/>
    </source>
</evidence>
<dbReference type="GO" id="GO:0009610">
    <property type="term" value="P:response to symbiotic fungus"/>
    <property type="evidence" value="ECO:0007669"/>
    <property type="project" value="UniProtKB-ARBA"/>
</dbReference>
<evidence type="ECO:0000256" key="5">
    <source>
        <dbReference type="ARBA" id="ARBA00022729"/>
    </source>
</evidence>
<keyword evidence="6" id="KW-0249">Electron transport</keyword>
<sequence>MATFSHIVVVLAISVVVLLPASTMAADYVVGGDSGWTTGYNYTAWAQGKVFYVGDKLVFNYPKGEHNVNKVDAASFANCTVPTPGTGLTSGNDVVTLMTSGKKWYICGIGNHCAEQGQKLVINVEGMTPAPAPSSATKYAYQSFMALIVVLALVVIV</sequence>
<dbReference type="STRING" id="35608.A0A2U1Q1Q5"/>
<comment type="caution">
    <text evidence="15">The sequence shown here is derived from an EMBL/GenBank/DDBJ whole genome shotgun (WGS) entry which is preliminary data.</text>
</comment>
<evidence type="ECO:0000256" key="3">
    <source>
        <dbReference type="ARBA" id="ARBA00022692"/>
    </source>
</evidence>
<evidence type="ECO:0000256" key="7">
    <source>
        <dbReference type="ARBA" id="ARBA00022989"/>
    </source>
</evidence>
<dbReference type="InterPro" id="IPR003245">
    <property type="entry name" value="Phytocyanin_dom"/>
</dbReference>
<evidence type="ECO:0000256" key="9">
    <source>
        <dbReference type="ARBA" id="ARBA00023136"/>
    </source>
</evidence>
<dbReference type="Pfam" id="PF02298">
    <property type="entry name" value="Cu_bind_like"/>
    <property type="match status" value="1"/>
</dbReference>
<feature type="transmembrane region" description="Helical" evidence="12">
    <location>
        <begin position="139"/>
        <end position="156"/>
    </location>
</feature>
<dbReference type="PANTHER" id="PTHR33021:SF533">
    <property type="entry name" value="PHYTOCYANIN DOMAIN-CONTAINING PROTEIN"/>
    <property type="match status" value="1"/>
</dbReference>
<evidence type="ECO:0000256" key="11">
    <source>
        <dbReference type="ARBA" id="ARBA00023180"/>
    </source>
</evidence>
<keyword evidence="5 13" id="KW-0732">Signal</keyword>
<accession>A0A2U1Q1Q5</accession>
<dbReference type="PROSITE" id="PS51485">
    <property type="entry name" value="PHYTOCYANIN"/>
    <property type="match status" value="1"/>
</dbReference>
<dbReference type="AlphaFoldDB" id="A0A2U1Q1Q5"/>
<keyword evidence="10" id="KW-1015">Disulfide bond</keyword>
<dbReference type="GO" id="GO:0009055">
    <property type="term" value="F:electron transfer activity"/>
    <property type="evidence" value="ECO:0007669"/>
    <property type="project" value="InterPro"/>
</dbReference>
<keyword evidence="3 12" id="KW-0812">Transmembrane</keyword>
<name>A0A2U1Q1Q5_ARTAN</name>
<evidence type="ECO:0000256" key="10">
    <source>
        <dbReference type="ARBA" id="ARBA00023157"/>
    </source>
</evidence>
<evidence type="ECO:0000259" key="14">
    <source>
        <dbReference type="PROSITE" id="PS51485"/>
    </source>
</evidence>
<reference evidence="15 16" key="1">
    <citation type="journal article" date="2018" name="Mol. Plant">
        <title>The genome of Artemisia annua provides insight into the evolution of Asteraceae family and artemisinin biosynthesis.</title>
        <authorList>
            <person name="Shen Q."/>
            <person name="Zhang L."/>
            <person name="Liao Z."/>
            <person name="Wang S."/>
            <person name="Yan T."/>
            <person name="Shi P."/>
            <person name="Liu M."/>
            <person name="Fu X."/>
            <person name="Pan Q."/>
            <person name="Wang Y."/>
            <person name="Lv Z."/>
            <person name="Lu X."/>
            <person name="Zhang F."/>
            <person name="Jiang W."/>
            <person name="Ma Y."/>
            <person name="Chen M."/>
            <person name="Hao X."/>
            <person name="Li L."/>
            <person name="Tang Y."/>
            <person name="Lv G."/>
            <person name="Zhou Y."/>
            <person name="Sun X."/>
            <person name="Brodelius P.E."/>
            <person name="Rose J.K.C."/>
            <person name="Tang K."/>
        </authorList>
    </citation>
    <scope>NUCLEOTIDE SEQUENCE [LARGE SCALE GENOMIC DNA]</scope>
    <source>
        <strain evidence="16">cv. Huhao1</strain>
        <tissue evidence="15">Leaf</tissue>
    </source>
</reference>
<dbReference type="Proteomes" id="UP000245207">
    <property type="component" value="Unassembled WGS sequence"/>
</dbReference>
<keyword evidence="8" id="KW-0186">Copper</keyword>
<comment type="subcellular location">
    <subcellularLocation>
        <location evidence="1">Membrane</location>
        <topology evidence="1">Single-pass type I membrane protein</topology>
    </subcellularLocation>
</comment>
<dbReference type="GO" id="GO:0005886">
    <property type="term" value="C:plasma membrane"/>
    <property type="evidence" value="ECO:0007669"/>
    <property type="project" value="TreeGrafter"/>
</dbReference>
<dbReference type="OrthoDB" id="687943at2759"/>
<organism evidence="15 16">
    <name type="scientific">Artemisia annua</name>
    <name type="common">Sweet wormwood</name>
    <dbReference type="NCBI Taxonomy" id="35608"/>
    <lineage>
        <taxon>Eukaryota</taxon>
        <taxon>Viridiplantae</taxon>
        <taxon>Streptophyta</taxon>
        <taxon>Embryophyta</taxon>
        <taxon>Tracheophyta</taxon>
        <taxon>Spermatophyta</taxon>
        <taxon>Magnoliopsida</taxon>
        <taxon>eudicotyledons</taxon>
        <taxon>Gunneridae</taxon>
        <taxon>Pentapetalae</taxon>
        <taxon>asterids</taxon>
        <taxon>campanulids</taxon>
        <taxon>Asterales</taxon>
        <taxon>Asteraceae</taxon>
        <taxon>Asteroideae</taxon>
        <taxon>Anthemideae</taxon>
        <taxon>Artemisiinae</taxon>
        <taxon>Artemisia</taxon>
    </lineage>
</organism>
<evidence type="ECO:0000256" key="12">
    <source>
        <dbReference type="SAM" id="Phobius"/>
    </source>
</evidence>
<evidence type="ECO:0000256" key="2">
    <source>
        <dbReference type="ARBA" id="ARBA00022448"/>
    </source>
</evidence>
<dbReference type="CDD" id="cd04216">
    <property type="entry name" value="Phytocyanin"/>
    <property type="match status" value="1"/>
</dbReference>
<dbReference type="FunFam" id="2.60.40.420:FF:000067">
    <property type="entry name" value="Cupredoxin superfamily protein"/>
    <property type="match status" value="1"/>
</dbReference>
<dbReference type="PANTHER" id="PTHR33021">
    <property type="entry name" value="BLUE COPPER PROTEIN"/>
    <property type="match status" value="1"/>
</dbReference>
<feature type="chain" id="PRO_5015446714" evidence="13">
    <location>
        <begin position="26"/>
        <end position="157"/>
    </location>
</feature>
<protein>
    <submittedName>
        <fullName evidence="15">Cupredoxin</fullName>
    </submittedName>
</protein>
<dbReference type="GO" id="GO:0046872">
    <property type="term" value="F:metal ion binding"/>
    <property type="evidence" value="ECO:0007669"/>
    <property type="project" value="UniProtKB-KW"/>
</dbReference>
<dbReference type="Gene3D" id="2.60.40.420">
    <property type="entry name" value="Cupredoxins - blue copper proteins"/>
    <property type="match status" value="1"/>
</dbReference>
<feature type="signal peptide" evidence="13">
    <location>
        <begin position="1"/>
        <end position="25"/>
    </location>
</feature>
<evidence type="ECO:0000256" key="13">
    <source>
        <dbReference type="SAM" id="SignalP"/>
    </source>
</evidence>
<keyword evidence="7 12" id="KW-1133">Transmembrane helix</keyword>